<dbReference type="InterPro" id="IPR015848">
    <property type="entry name" value="PNPase_PH_RNA-bd_bac/org-type"/>
</dbReference>
<name>B7ZZV8_MAIZE</name>
<dbReference type="SUPFAM" id="SSF50249">
    <property type="entry name" value="Nucleic acid-binding proteins"/>
    <property type="match status" value="2"/>
</dbReference>
<dbReference type="InterPro" id="IPR036456">
    <property type="entry name" value="PNPase_PH_RNA-bd_sf"/>
</dbReference>
<feature type="domain" description="S1 motif" evidence="7">
    <location>
        <begin position="440"/>
        <end position="508"/>
    </location>
</feature>
<dbReference type="GO" id="GO:0006396">
    <property type="term" value="P:RNA processing"/>
    <property type="evidence" value="ECO:0007669"/>
    <property type="project" value="InterPro"/>
</dbReference>
<keyword evidence="4" id="KW-0548">Nucleotidyltransferase</keyword>
<dbReference type="GO" id="GO:0003723">
    <property type="term" value="F:RNA binding"/>
    <property type="evidence" value="ECO:0007669"/>
    <property type="project" value="UniProtKB-KW"/>
</dbReference>
<dbReference type="InterPro" id="IPR036612">
    <property type="entry name" value="KH_dom_type_1_sf"/>
</dbReference>
<proteinExistence type="evidence at transcript level"/>
<dbReference type="CDD" id="cd11364">
    <property type="entry name" value="RNase_PH_PNPase_2"/>
    <property type="match status" value="1"/>
</dbReference>
<comment type="similarity">
    <text evidence="1">Belongs to the polyribonucleotide nucleotidyltransferase family.</text>
</comment>
<dbReference type="GO" id="GO:0006402">
    <property type="term" value="P:mRNA catabolic process"/>
    <property type="evidence" value="ECO:0007669"/>
    <property type="project" value="InterPro"/>
</dbReference>
<dbReference type="EMBL" id="BT054850">
    <property type="protein sequence ID" value="ACL53457.1"/>
    <property type="molecule type" value="mRNA"/>
</dbReference>
<dbReference type="InterPro" id="IPR001247">
    <property type="entry name" value="ExoRNase_PH_dom1"/>
</dbReference>
<dbReference type="InterPro" id="IPR027408">
    <property type="entry name" value="PNPase/RNase_PH_dom_sf"/>
</dbReference>
<dbReference type="InterPro" id="IPR012162">
    <property type="entry name" value="PNPase"/>
</dbReference>
<feature type="compositionally biased region" description="Polar residues" evidence="6">
    <location>
        <begin position="633"/>
        <end position="643"/>
    </location>
</feature>
<evidence type="ECO:0000259" key="7">
    <source>
        <dbReference type="PROSITE" id="PS50126"/>
    </source>
</evidence>
<evidence type="ECO:0000256" key="6">
    <source>
        <dbReference type="SAM" id="MobiDB-lite"/>
    </source>
</evidence>
<dbReference type="Gene3D" id="2.40.50.140">
    <property type="entry name" value="Nucleic acid-binding proteins"/>
    <property type="match status" value="1"/>
</dbReference>
<dbReference type="SUPFAM" id="SSF54211">
    <property type="entry name" value="Ribosomal protein S5 domain 2-like"/>
    <property type="match status" value="1"/>
</dbReference>
<dbReference type="InterPro" id="IPR036345">
    <property type="entry name" value="ExoRNase_PH_dom2_sf"/>
</dbReference>
<accession>B7ZZV8</accession>
<dbReference type="InterPro" id="IPR003029">
    <property type="entry name" value="S1_domain"/>
</dbReference>
<dbReference type="Gene3D" id="3.30.230.70">
    <property type="entry name" value="GHMP Kinase, N-terminal domain"/>
    <property type="match status" value="1"/>
</dbReference>
<dbReference type="SMART" id="SM00316">
    <property type="entry name" value="S1"/>
    <property type="match status" value="2"/>
</dbReference>
<dbReference type="InterPro" id="IPR012340">
    <property type="entry name" value="NA-bd_OB-fold"/>
</dbReference>
<dbReference type="Pfam" id="PF01138">
    <property type="entry name" value="RNase_PH"/>
    <property type="match status" value="1"/>
</dbReference>
<dbReference type="PROSITE" id="PS50126">
    <property type="entry name" value="S1"/>
    <property type="match status" value="1"/>
</dbReference>
<dbReference type="Gene3D" id="3.30.1370.10">
    <property type="entry name" value="K Homology domain, type 1"/>
    <property type="match status" value="1"/>
</dbReference>
<dbReference type="SUPFAM" id="SSF46915">
    <property type="entry name" value="Polynucleotide phosphorylase/guanosine pentaphosphate synthase (PNPase/GPSI), domain 3"/>
    <property type="match status" value="1"/>
</dbReference>
<evidence type="ECO:0000256" key="4">
    <source>
        <dbReference type="ARBA" id="ARBA00022695"/>
    </source>
</evidence>
<keyword evidence="5" id="KW-0694">RNA-binding</keyword>
<evidence type="ECO:0000256" key="1">
    <source>
        <dbReference type="ARBA" id="ARBA00007404"/>
    </source>
</evidence>
<dbReference type="SUPFAM" id="SSF55666">
    <property type="entry name" value="Ribonuclease PH domain 2-like"/>
    <property type="match status" value="1"/>
</dbReference>
<dbReference type="NCBIfam" id="NF008805">
    <property type="entry name" value="PRK11824.1"/>
    <property type="match status" value="1"/>
</dbReference>
<sequence length="733" mass="79734">MIDVQAREISERDLQAGMKLAHSEAIKCIDPQISLAKRAGKKKKEYKISLISDTSYEKIRTFSEAPIEEVFTDSSYGKFERGGALEKITQSVKAKLEEENDEDSLKFLHKAVDTVRKQVIRKRIIEEGLRVDGRQLDEVRPLYCESNTYPLLHGSALFSRGDTQVLCTVTLGAPGDAQRLDSIVGPPTKRFMLHYSFPPFSIDEVAKRGGLNRREVGHGTLAEKALLAVLPPESDFPYTVRVNAEVMASDGSTSMASVCGGSMALMDAGIPVREHVAGVSVGLVSQVDPATGDISNYRILTDILGLEDHLGDMDFKIAGTRKGITAIQLDIKPAGIPLDIICESLEPARKARNQILDRMDQEISTARGINDGSSPRLATLSFSNESLRKLLFHRKKIEQETGARVSISDGTVTIVAKTQEIMDKAIEKVEFLVGREIEVGRTYKGIVSSIKEYGAFVEFNGGQQGLLHISELSHQPVTKVSDVVTLGQSLSLRCIGQDMRGNIKLSLKATLPQPRIKKDLKNKDPLPSEVTGWAAVENMSSVDVDAQLSSTEHENGTTEEAAAFSTPSVIIRSAADCDAQDDANGSKKRAKVAKSSPRPNKPASECHDVRKATAKKATGATTKKTKKVKIEESVSNGLETSGSDVPEQSADNTSDQNQSPTKFQSGAMKLGDVVTAKVYQIRAYGLVLELSDGVRGMHKFEANGLKEFEVGQELVVKCSSFNAKGIPLFSLLD</sequence>
<feature type="region of interest" description="Disordered" evidence="6">
    <location>
        <begin position="577"/>
        <end position="664"/>
    </location>
</feature>
<dbReference type="InterPro" id="IPR020568">
    <property type="entry name" value="Ribosomal_Su5_D2-typ_SF"/>
</dbReference>
<evidence type="ECO:0000256" key="5">
    <source>
        <dbReference type="ARBA" id="ARBA00022884"/>
    </source>
</evidence>
<feature type="compositionally biased region" description="Polar residues" evidence="6">
    <location>
        <begin position="649"/>
        <end position="664"/>
    </location>
</feature>
<protein>
    <recommendedName>
        <fullName evidence="2">polyribonucleotide nucleotidyltransferase</fullName>
        <ecNumber evidence="2">2.7.7.8</ecNumber>
    </recommendedName>
</protein>
<dbReference type="EC" id="2.7.7.8" evidence="2"/>
<reference evidence="8" key="1">
    <citation type="journal article" date="2009" name="PLoS Genet.">
        <title>Sequencing, mapping, and analysis of 27,455 maize full-length cDNAs.</title>
        <authorList>
            <person name="Soderlund C."/>
            <person name="Descour A."/>
            <person name="Kudrna D."/>
            <person name="Bomhoff M."/>
            <person name="Boyd L."/>
            <person name="Currie J."/>
            <person name="Angelova A."/>
            <person name="Collura K."/>
            <person name="Wissotski M."/>
            <person name="Ashley E."/>
            <person name="Morrow D."/>
            <person name="Fernandes J."/>
            <person name="Walbot V."/>
            <person name="Yu Y."/>
        </authorList>
    </citation>
    <scope>NUCLEOTIDE SEQUENCE</scope>
    <source>
        <strain evidence="8">B73</strain>
    </source>
</reference>
<dbReference type="FunFam" id="3.30.230.70:FF:000020">
    <property type="entry name" value="Polyribonucleotide nucleotidyltransferase 2 mitochondrial"/>
    <property type="match status" value="1"/>
</dbReference>
<organism evidence="8">
    <name type="scientific">Zea mays</name>
    <name type="common">Maize</name>
    <dbReference type="NCBI Taxonomy" id="4577"/>
    <lineage>
        <taxon>Eukaryota</taxon>
        <taxon>Viridiplantae</taxon>
        <taxon>Streptophyta</taxon>
        <taxon>Embryophyta</taxon>
        <taxon>Tracheophyta</taxon>
        <taxon>Spermatophyta</taxon>
        <taxon>Magnoliopsida</taxon>
        <taxon>Liliopsida</taxon>
        <taxon>Poales</taxon>
        <taxon>Poaceae</taxon>
        <taxon>PACMAD clade</taxon>
        <taxon>Panicoideae</taxon>
        <taxon>Andropogonodae</taxon>
        <taxon>Andropogoneae</taxon>
        <taxon>Tripsacinae</taxon>
        <taxon>Zea</taxon>
    </lineage>
</organism>
<dbReference type="ExpressionAtlas" id="B7ZZV8">
    <property type="expression patterns" value="baseline and differential"/>
</dbReference>
<evidence type="ECO:0000256" key="2">
    <source>
        <dbReference type="ARBA" id="ARBA00012416"/>
    </source>
</evidence>
<evidence type="ECO:0000256" key="3">
    <source>
        <dbReference type="ARBA" id="ARBA00022679"/>
    </source>
</evidence>
<keyword evidence="3" id="KW-0808">Transferase</keyword>
<dbReference type="FunFam" id="2.40.50.140:FF:000189">
    <property type="entry name" value="Polyribonucleotide nucleotidyltransferase, putative"/>
    <property type="match status" value="1"/>
</dbReference>
<dbReference type="Pfam" id="PF00575">
    <property type="entry name" value="S1"/>
    <property type="match status" value="1"/>
</dbReference>
<evidence type="ECO:0000313" key="8">
    <source>
        <dbReference type="EMBL" id="ACL53457.1"/>
    </source>
</evidence>
<dbReference type="GO" id="GO:0004654">
    <property type="term" value="F:polyribonucleotide nucleotidyltransferase activity"/>
    <property type="evidence" value="ECO:0007669"/>
    <property type="project" value="UniProtKB-EC"/>
</dbReference>
<dbReference type="PANTHER" id="PTHR11252">
    <property type="entry name" value="POLYRIBONUCLEOTIDE NUCLEOTIDYLTRANSFERASE"/>
    <property type="match status" value="1"/>
</dbReference>
<dbReference type="Pfam" id="PF03726">
    <property type="entry name" value="PNPase"/>
    <property type="match status" value="1"/>
</dbReference>
<dbReference type="PANTHER" id="PTHR11252:SF16">
    <property type="entry name" value="POLYRIBONUCLEOTIDE NUCLEOTIDYLTRANSFERASE 2, MITOCHONDRIAL"/>
    <property type="match status" value="1"/>
</dbReference>
<dbReference type="AlphaFoldDB" id="B7ZZV8"/>